<evidence type="ECO:0008006" key="5">
    <source>
        <dbReference type="Google" id="ProtNLM"/>
    </source>
</evidence>
<sequence>MAIGLYSVYSYFFGFCFLAGMILQQTEMNSTVTYSHVMKKYGKSTLLTMVTGVATGITIGYLTAPQSGRKTRQKLANTLEEQTHGFTTGIKDEWNKTIAMAEEVVTNLKAEAGIFAQKAKQTVEKTKDEAKSALQETDFKKTYTDKNDKVDEVADVAKHV</sequence>
<name>A0A327NEQ9_9BACT</name>
<keyword evidence="4" id="KW-1185">Reference proteome</keyword>
<keyword evidence="1" id="KW-0175">Coiled coil</keyword>
<comment type="caution">
    <text evidence="3">The sequence shown here is derived from an EMBL/GenBank/DDBJ whole genome shotgun (WGS) entry which is preliminary data.</text>
</comment>
<organism evidence="3 4">
    <name type="scientific">Spirosoma telluris</name>
    <dbReference type="NCBI Taxonomy" id="2183553"/>
    <lineage>
        <taxon>Bacteria</taxon>
        <taxon>Pseudomonadati</taxon>
        <taxon>Bacteroidota</taxon>
        <taxon>Cytophagia</taxon>
        <taxon>Cytophagales</taxon>
        <taxon>Cytophagaceae</taxon>
        <taxon>Spirosoma</taxon>
    </lineage>
</organism>
<dbReference type="Pfam" id="PF12732">
    <property type="entry name" value="YtxH"/>
    <property type="match status" value="1"/>
</dbReference>
<keyword evidence="2" id="KW-1133">Transmembrane helix</keyword>
<evidence type="ECO:0000256" key="1">
    <source>
        <dbReference type="SAM" id="Coils"/>
    </source>
</evidence>
<gene>
    <name evidence="3" type="ORF">HMF3257_03925</name>
</gene>
<accession>A0A327NEQ9</accession>
<protein>
    <recommendedName>
        <fullName evidence="5">YtxH domain-containing protein</fullName>
    </recommendedName>
</protein>
<feature type="coiled-coil region" evidence="1">
    <location>
        <begin position="91"/>
        <end position="136"/>
    </location>
</feature>
<keyword evidence="2" id="KW-0472">Membrane</keyword>
<evidence type="ECO:0000256" key="2">
    <source>
        <dbReference type="SAM" id="Phobius"/>
    </source>
</evidence>
<dbReference type="InterPro" id="IPR024623">
    <property type="entry name" value="YtxH"/>
</dbReference>
<evidence type="ECO:0000313" key="4">
    <source>
        <dbReference type="Proteomes" id="UP000249016"/>
    </source>
</evidence>
<proteinExistence type="predicted"/>
<dbReference type="EMBL" id="QLII01000001">
    <property type="protein sequence ID" value="RAI73761.1"/>
    <property type="molecule type" value="Genomic_DNA"/>
</dbReference>
<dbReference type="OrthoDB" id="964153at2"/>
<dbReference type="Proteomes" id="UP000249016">
    <property type="component" value="Unassembled WGS sequence"/>
</dbReference>
<feature type="transmembrane region" description="Helical" evidence="2">
    <location>
        <begin position="44"/>
        <end position="64"/>
    </location>
</feature>
<dbReference type="RefSeq" id="WP_111340635.1">
    <property type="nucleotide sequence ID" value="NZ_QLII01000001.1"/>
</dbReference>
<keyword evidence="2" id="KW-0812">Transmembrane</keyword>
<dbReference type="AlphaFoldDB" id="A0A327NEQ9"/>
<feature type="transmembrane region" description="Helical" evidence="2">
    <location>
        <begin position="6"/>
        <end position="23"/>
    </location>
</feature>
<reference evidence="3 4" key="1">
    <citation type="submission" date="2018-06" db="EMBL/GenBank/DDBJ databases">
        <title>Spirosoma sp. HMF3257 Genome sequencing and assembly.</title>
        <authorList>
            <person name="Kang H."/>
            <person name="Cha I."/>
            <person name="Kim H."/>
            <person name="Kang J."/>
            <person name="Joh K."/>
        </authorList>
    </citation>
    <scope>NUCLEOTIDE SEQUENCE [LARGE SCALE GENOMIC DNA]</scope>
    <source>
        <strain evidence="3 4">HMF3257</strain>
    </source>
</reference>
<dbReference type="Gene3D" id="1.20.120.20">
    <property type="entry name" value="Apolipoprotein"/>
    <property type="match status" value="1"/>
</dbReference>
<evidence type="ECO:0000313" key="3">
    <source>
        <dbReference type="EMBL" id="RAI73761.1"/>
    </source>
</evidence>